<protein>
    <recommendedName>
        <fullName evidence="8">Glucose-1-phosphate adenylyltransferase</fullName>
        <ecNumber evidence="8">2.7.7.27</ecNumber>
    </recommendedName>
</protein>
<gene>
    <name evidence="10" type="ORF">SAMN06265222_10292</name>
</gene>
<keyword evidence="7" id="KW-0119">Carbohydrate metabolism</keyword>
<evidence type="ECO:0000313" key="11">
    <source>
        <dbReference type="Proteomes" id="UP001158067"/>
    </source>
</evidence>
<dbReference type="InterPro" id="IPR011004">
    <property type="entry name" value="Trimer_LpxA-like_sf"/>
</dbReference>
<evidence type="ECO:0000256" key="6">
    <source>
        <dbReference type="ARBA" id="ARBA00022840"/>
    </source>
</evidence>
<evidence type="ECO:0000256" key="5">
    <source>
        <dbReference type="ARBA" id="ARBA00022741"/>
    </source>
</evidence>
<dbReference type="GO" id="GO:0016779">
    <property type="term" value="F:nucleotidyltransferase activity"/>
    <property type="evidence" value="ECO:0007669"/>
    <property type="project" value="UniProtKB-KW"/>
</dbReference>
<name>A0ABY1PVJ3_9BACT</name>
<dbReference type="EMBL" id="FXUG01000002">
    <property type="protein sequence ID" value="SMP46258.1"/>
    <property type="molecule type" value="Genomic_DNA"/>
</dbReference>
<keyword evidence="11" id="KW-1185">Reference proteome</keyword>
<dbReference type="Gene3D" id="2.160.10.10">
    <property type="entry name" value="Hexapeptide repeat proteins"/>
    <property type="match status" value="1"/>
</dbReference>
<comment type="caution">
    <text evidence="10">The sequence shown here is derived from an EMBL/GenBank/DDBJ whole genome shotgun (WGS) entry which is preliminary data.</text>
</comment>
<keyword evidence="6" id="KW-0067">ATP-binding</keyword>
<dbReference type="InterPro" id="IPR011831">
    <property type="entry name" value="ADP-Glc_PPase"/>
</dbReference>
<dbReference type="Pfam" id="PF25247">
    <property type="entry name" value="LbH_GLGC"/>
    <property type="match status" value="1"/>
</dbReference>
<accession>A0ABY1PVJ3</accession>
<evidence type="ECO:0000259" key="9">
    <source>
        <dbReference type="Pfam" id="PF00483"/>
    </source>
</evidence>
<reference evidence="10 11" key="1">
    <citation type="submission" date="2017-05" db="EMBL/GenBank/DDBJ databases">
        <authorList>
            <person name="Varghese N."/>
            <person name="Submissions S."/>
        </authorList>
    </citation>
    <scope>NUCLEOTIDE SEQUENCE [LARGE SCALE GENOMIC DNA]</scope>
    <source>
        <strain evidence="10 11">DSM 25457</strain>
    </source>
</reference>
<keyword evidence="3" id="KW-0808">Transferase</keyword>
<organism evidence="10 11">
    <name type="scientific">Neorhodopirellula lusitana</name>
    <dbReference type="NCBI Taxonomy" id="445327"/>
    <lineage>
        <taxon>Bacteria</taxon>
        <taxon>Pseudomonadati</taxon>
        <taxon>Planctomycetota</taxon>
        <taxon>Planctomycetia</taxon>
        <taxon>Pirellulales</taxon>
        <taxon>Pirellulaceae</taxon>
        <taxon>Neorhodopirellula</taxon>
    </lineage>
</organism>
<dbReference type="PROSITE" id="PS00808">
    <property type="entry name" value="ADP_GLC_PYROPHOSPH_1"/>
    <property type="match status" value="1"/>
</dbReference>
<sequence>MSANKPETSSTDLSSTIALILGGGRGTRLFPLTKIRAKPAVPLAAKYRLIDIPISNCINSGLNKAYVLTQFLSESLHRHLRQTYTFDHFSGGFVELLAAQQTVNSGEDWYQGTADAVRKNLVHLRESWIKHVLILSGDQLYRMDFREMMKTHIESGAAATIAGIPVTRKDASALGIMQVDENGQVRGFVEKPQTEEEIAPVRMDPSWIDARGIPSQGRDLLASMGLYIFDKDLMVELLENSLHSDFGKEVFPEAINTHKVQLHLFDGYWEDIGTIRSFYEANLSLAGKNPPFDIRNRHAPIYSRPRFLPPTIMGETTVKGSLIADGCSIGDNVTIENSVIGLRTVIGDNVTIKDSVVMGADFIEMRGTERDGRLPLGVGSGSHISGAILDKNCRIGTNVTITNSAGTDHEGEDTDLQIRDGISIVIKDGQIANDHKS</sequence>
<evidence type="ECO:0000256" key="8">
    <source>
        <dbReference type="NCBIfam" id="TIGR02091"/>
    </source>
</evidence>
<dbReference type="PANTHER" id="PTHR43523:SF12">
    <property type="entry name" value="GLUCOSE-1-PHOSPHATE ADENYLYLTRANSFERASE LARGE SUBUNIT 1, CHLOROPLASTIC-RELATED"/>
    <property type="match status" value="1"/>
</dbReference>
<dbReference type="PROSITE" id="PS00810">
    <property type="entry name" value="ADP_GLC_PYROPHOSPH_3"/>
    <property type="match status" value="1"/>
</dbReference>
<dbReference type="CDD" id="cd04651">
    <property type="entry name" value="LbH_G1P_AT_C"/>
    <property type="match status" value="1"/>
</dbReference>
<dbReference type="NCBIfam" id="TIGR02091">
    <property type="entry name" value="glgC"/>
    <property type="match status" value="1"/>
</dbReference>
<dbReference type="PANTHER" id="PTHR43523">
    <property type="entry name" value="GLUCOSE-1-PHOSPHATE ADENYLYLTRANSFERASE-RELATED"/>
    <property type="match status" value="1"/>
</dbReference>
<dbReference type="EC" id="2.7.7.27" evidence="8"/>
<evidence type="ECO:0000256" key="7">
    <source>
        <dbReference type="ARBA" id="ARBA00023277"/>
    </source>
</evidence>
<dbReference type="InterPro" id="IPR005836">
    <property type="entry name" value="ADP_Glu_pyroP_CS"/>
</dbReference>
<dbReference type="Proteomes" id="UP001158067">
    <property type="component" value="Unassembled WGS sequence"/>
</dbReference>
<keyword evidence="2" id="KW-0321">Glycogen metabolism</keyword>
<evidence type="ECO:0000256" key="2">
    <source>
        <dbReference type="ARBA" id="ARBA00022600"/>
    </source>
</evidence>
<feature type="domain" description="Nucleotidyl transferase" evidence="9">
    <location>
        <begin position="18"/>
        <end position="285"/>
    </location>
</feature>
<evidence type="ECO:0000313" key="10">
    <source>
        <dbReference type="EMBL" id="SMP46258.1"/>
    </source>
</evidence>
<evidence type="ECO:0000256" key="1">
    <source>
        <dbReference type="ARBA" id="ARBA00010443"/>
    </source>
</evidence>
<dbReference type="Pfam" id="PF00483">
    <property type="entry name" value="NTP_transferase"/>
    <property type="match status" value="1"/>
</dbReference>
<dbReference type="NCBIfam" id="NF002772">
    <property type="entry name" value="PRK02862.1"/>
    <property type="match status" value="1"/>
</dbReference>
<dbReference type="SUPFAM" id="SSF53448">
    <property type="entry name" value="Nucleotide-diphospho-sugar transferases"/>
    <property type="match status" value="1"/>
</dbReference>
<keyword evidence="5" id="KW-0547">Nucleotide-binding</keyword>
<dbReference type="InterPro" id="IPR005835">
    <property type="entry name" value="NTP_transferase_dom"/>
</dbReference>
<keyword evidence="4 10" id="KW-0548">Nucleotidyltransferase</keyword>
<comment type="similarity">
    <text evidence="1">Belongs to the bacterial/plant glucose-1-phosphate adenylyltransferase family.</text>
</comment>
<evidence type="ECO:0000256" key="4">
    <source>
        <dbReference type="ARBA" id="ARBA00022695"/>
    </source>
</evidence>
<dbReference type="RefSeq" id="WP_283431429.1">
    <property type="nucleotide sequence ID" value="NZ_CAWLDM010000001.1"/>
</dbReference>
<dbReference type="CDD" id="cd02508">
    <property type="entry name" value="ADP_Glucose_PP"/>
    <property type="match status" value="1"/>
</dbReference>
<dbReference type="Gene3D" id="3.90.550.10">
    <property type="entry name" value="Spore Coat Polysaccharide Biosynthesis Protein SpsA, Chain A"/>
    <property type="match status" value="1"/>
</dbReference>
<dbReference type="PROSITE" id="PS00809">
    <property type="entry name" value="ADP_GLC_PYROPHOSPH_2"/>
    <property type="match status" value="1"/>
</dbReference>
<dbReference type="SUPFAM" id="SSF51161">
    <property type="entry name" value="Trimeric LpxA-like enzymes"/>
    <property type="match status" value="1"/>
</dbReference>
<proteinExistence type="inferred from homology"/>
<evidence type="ECO:0000256" key="3">
    <source>
        <dbReference type="ARBA" id="ARBA00022679"/>
    </source>
</evidence>
<dbReference type="InterPro" id="IPR029044">
    <property type="entry name" value="Nucleotide-diphossugar_trans"/>
</dbReference>